<dbReference type="FunFam" id="1.10.10.10:FF:000079">
    <property type="entry name" value="GntR family transcriptional regulator"/>
    <property type="match status" value="1"/>
</dbReference>
<dbReference type="EMBL" id="CP002106">
    <property type="protein sequence ID" value="ADK68361.1"/>
    <property type="molecule type" value="Genomic_DNA"/>
</dbReference>
<dbReference type="Gene3D" id="1.10.10.10">
    <property type="entry name" value="Winged helix-like DNA-binding domain superfamily/Winged helix DNA-binding domain"/>
    <property type="match status" value="1"/>
</dbReference>
<dbReference type="InterPro" id="IPR036388">
    <property type="entry name" value="WH-like_DNA-bd_sf"/>
</dbReference>
<organism evidence="5 6">
    <name type="scientific">Olsenella uli (strain ATCC 49627 / DSM 7084 / CCUG 31166 / CIP 109912 / JCM 12494 / LMG 11480 / NCIMB 702895 / VPI D76D-27C)</name>
    <name type="common">Lactobacillus uli</name>
    <dbReference type="NCBI Taxonomy" id="633147"/>
    <lineage>
        <taxon>Bacteria</taxon>
        <taxon>Bacillati</taxon>
        <taxon>Actinomycetota</taxon>
        <taxon>Coriobacteriia</taxon>
        <taxon>Coriobacteriales</taxon>
        <taxon>Atopobiaceae</taxon>
        <taxon>Olsenella</taxon>
    </lineage>
</organism>
<sequence>MSQLIELPLGMKLKAADQSMAPKYYIVKRAILRKIETEEYVGNELIPSERELTELFGVSRITIRRAVDELVGENYLYRIQGKGTYVKSDKIQQNLISITSCTQDVINLGMTPKRHVISSSTGVADQKRMRLLELGSNERVFTLERVYLADDDPLNHTIAYLPCKLFPGIDAYDFSQDSLYRVLEKQYGCQITTATRTIEAILAKEEIARYLQVSPGTPILHFECVTKGKMCGRERPIEYFKCCYRSDKFKFYINQVMGGEEGARKDS</sequence>
<dbReference type="Proteomes" id="UP000000333">
    <property type="component" value="Chromosome"/>
</dbReference>
<dbReference type="KEGG" id="ols:Olsu_1255"/>
<gene>
    <name evidence="5" type="ordered locus">Olsu_1255</name>
</gene>
<keyword evidence="6" id="KW-1185">Reference proteome</keyword>
<evidence type="ECO:0000256" key="3">
    <source>
        <dbReference type="ARBA" id="ARBA00023163"/>
    </source>
</evidence>
<name>E1QW58_OLSUV</name>
<evidence type="ECO:0000256" key="2">
    <source>
        <dbReference type="ARBA" id="ARBA00023125"/>
    </source>
</evidence>
<proteinExistence type="predicted"/>
<dbReference type="SMART" id="SM00866">
    <property type="entry name" value="UTRA"/>
    <property type="match status" value="1"/>
</dbReference>
<keyword evidence="2" id="KW-0238">DNA-binding</keyword>
<dbReference type="PROSITE" id="PS50949">
    <property type="entry name" value="HTH_GNTR"/>
    <property type="match status" value="1"/>
</dbReference>
<accession>E1QW58</accession>
<dbReference type="Gene3D" id="3.40.1410.10">
    <property type="entry name" value="Chorismate lyase-like"/>
    <property type="match status" value="1"/>
</dbReference>
<dbReference type="eggNOG" id="COG2188">
    <property type="taxonomic scope" value="Bacteria"/>
</dbReference>
<evidence type="ECO:0000313" key="6">
    <source>
        <dbReference type="Proteomes" id="UP000000333"/>
    </source>
</evidence>
<dbReference type="PANTHER" id="PTHR44846">
    <property type="entry name" value="MANNOSYL-D-GLYCERATE TRANSPORT/METABOLISM SYSTEM REPRESSOR MNGR-RELATED"/>
    <property type="match status" value="1"/>
</dbReference>
<dbReference type="InterPro" id="IPR050679">
    <property type="entry name" value="Bact_HTH_transcr_reg"/>
</dbReference>
<dbReference type="AlphaFoldDB" id="E1QW58"/>
<dbReference type="Pfam" id="PF07702">
    <property type="entry name" value="UTRA"/>
    <property type="match status" value="1"/>
</dbReference>
<dbReference type="InterPro" id="IPR036390">
    <property type="entry name" value="WH_DNA-bd_sf"/>
</dbReference>
<dbReference type="PANTHER" id="PTHR44846:SF1">
    <property type="entry name" value="MANNOSYL-D-GLYCERATE TRANSPORT_METABOLISM SYSTEM REPRESSOR MNGR-RELATED"/>
    <property type="match status" value="1"/>
</dbReference>
<dbReference type="InterPro" id="IPR000524">
    <property type="entry name" value="Tscrpt_reg_HTH_GntR"/>
</dbReference>
<evidence type="ECO:0000313" key="5">
    <source>
        <dbReference type="EMBL" id="ADK68361.1"/>
    </source>
</evidence>
<dbReference type="GO" id="GO:0003677">
    <property type="term" value="F:DNA binding"/>
    <property type="evidence" value="ECO:0007669"/>
    <property type="project" value="UniProtKB-KW"/>
</dbReference>
<dbReference type="CDD" id="cd07377">
    <property type="entry name" value="WHTH_GntR"/>
    <property type="match status" value="1"/>
</dbReference>
<evidence type="ECO:0000256" key="1">
    <source>
        <dbReference type="ARBA" id="ARBA00023015"/>
    </source>
</evidence>
<dbReference type="STRING" id="633147.Olsu_1255"/>
<dbReference type="Pfam" id="PF00392">
    <property type="entry name" value="GntR"/>
    <property type="match status" value="1"/>
</dbReference>
<reference evidence="5 6" key="1">
    <citation type="journal article" date="2010" name="Stand. Genomic Sci.">
        <title>Complete genome sequence of Olsenella uli type strain (VPI D76D-27C).</title>
        <authorList>
            <person name="Goker M."/>
            <person name="Held B."/>
            <person name="Lucas S."/>
            <person name="Nolan M."/>
            <person name="Yasawong M."/>
            <person name="Glavina Del Rio T."/>
            <person name="Tice H."/>
            <person name="Cheng J.F."/>
            <person name="Bruce D."/>
            <person name="Detter J.C."/>
            <person name="Tapia R."/>
            <person name="Han C."/>
            <person name="Goodwin L."/>
            <person name="Pitluck S."/>
            <person name="Liolios K."/>
            <person name="Ivanova N."/>
            <person name="Mavromatis K."/>
            <person name="Mikhailova N."/>
            <person name="Pati A."/>
            <person name="Chen A."/>
            <person name="Palaniappan K."/>
            <person name="Land M."/>
            <person name="Hauser L."/>
            <person name="Chang Y.J."/>
            <person name="Jeffries C.D."/>
            <person name="Rohde M."/>
            <person name="Sikorski J."/>
            <person name="Pukall R."/>
            <person name="Woyke T."/>
            <person name="Bristow J."/>
            <person name="Eisen J.A."/>
            <person name="Markowitz V."/>
            <person name="Hugenholtz P."/>
            <person name="Kyrpides N.C."/>
            <person name="Klenk H.P."/>
            <person name="Lapidus A."/>
        </authorList>
    </citation>
    <scope>NUCLEOTIDE SEQUENCE [LARGE SCALE GENOMIC DNA]</scope>
    <source>
        <strain evidence="6">ATCC 49627 / DSM 7084 / CIP 109912 / JCM 12494 / NCIMB 702895 / VPI D76D-27C</strain>
    </source>
</reference>
<evidence type="ECO:0000259" key="4">
    <source>
        <dbReference type="PROSITE" id="PS50949"/>
    </source>
</evidence>
<dbReference type="PRINTS" id="PR00035">
    <property type="entry name" value="HTHGNTR"/>
</dbReference>
<dbReference type="InterPro" id="IPR028978">
    <property type="entry name" value="Chorismate_lyase_/UTRA_dom_sf"/>
</dbReference>
<dbReference type="SMART" id="SM00345">
    <property type="entry name" value="HTH_GNTR"/>
    <property type="match status" value="1"/>
</dbReference>
<feature type="domain" description="HTH gntR-type" evidence="4">
    <location>
        <begin position="21"/>
        <end position="89"/>
    </location>
</feature>
<dbReference type="GO" id="GO:0003700">
    <property type="term" value="F:DNA-binding transcription factor activity"/>
    <property type="evidence" value="ECO:0007669"/>
    <property type="project" value="InterPro"/>
</dbReference>
<dbReference type="HOGENOM" id="CLU_063236_4_2_11"/>
<dbReference type="SUPFAM" id="SSF64288">
    <property type="entry name" value="Chorismate lyase-like"/>
    <property type="match status" value="1"/>
</dbReference>
<keyword evidence="3" id="KW-0804">Transcription</keyword>
<dbReference type="InterPro" id="IPR011663">
    <property type="entry name" value="UTRA"/>
</dbReference>
<protein>
    <submittedName>
        <fullName evidence="5">Transcriptional regulator, GntR family</fullName>
    </submittedName>
</protein>
<keyword evidence="1" id="KW-0805">Transcription regulation</keyword>
<dbReference type="GeneID" id="78512664"/>
<dbReference type="SUPFAM" id="SSF46785">
    <property type="entry name" value="Winged helix' DNA-binding domain"/>
    <property type="match status" value="1"/>
</dbReference>
<dbReference type="GO" id="GO:0045892">
    <property type="term" value="P:negative regulation of DNA-templated transcription"/>
    <property type="evidence" value="ECO:0007669"/>
    <property type="project" value="TreeGrafter"/>
</dbReference>
<dbReference type="PATRIC" id="fig|633147.7.peg.277"/>
<dbReference type="RefSeq" id="WP_013252113.1">
    <property type="nucleotide sequence ID" value="NC_014363.1"/>
</dbReference>